<accession>A0A0A9DIX6</accession>
<evidence type="ECO:0000256" key="1">
    <source>
        <dbReference type="SAM" id="MobiDB-lite"/>
    </source>
</evidence>
<dbReference type="AlphaFoldDB" id="A0A0A9DIX6"/>
<organism evidence="2">
    <name type="scientific">Arundo donax</name>
    <name type="common">Giant reed</name>
    <name type="synonym">Donax arundinaceus</name>
    <dbReference type="NCBI Taxonomy" id="35708"/>
    <lineage>
        <taxon>Eukaryota</taxon>
        <taxon>Viridiplantae</taxon>
        <taxon>Streptophyta</taxon>
        <taxon>Embryophyta</taxon>
        <taxon>Tracheophyta</taxon>
        <taxon>Spermatophyta</taxon>
        <taxon>Magnoliopsida</taxon>
        <taxon>Liliopsida</taxon>
        <taxon>Poales</taxon>
        <taxon>Poaceae</taxon>
        <taxon>PACMAD clade</taxon>
        <taxon>Arundinoideae</taxon>
        <taxon>Arundineae</taxon>
        <taxon>Arundo</taxon>
    </lineage>
</organism>
<evidence type="ECO:0000313" key="2">
    <source>
        <dbReference type="EMBL" id="JAD83737.1"/>
    </source>
</evidence>
<proteinExistence type="predicted"/>
<protein>
    <submittedName>
        <fullName evidence="2">Uncharacterized protein</fullName>
    </submittedName>
</protein>
<sequence>MTHQTTRQVMKILYYKGRKSTKGLKEHSISTSSNLDLQHGRASPRIKQVQTKECPLQFKFIH</sequence>
<name>A0A0A9DIX6_ARUDO</name>
<dbReference type="EMBL" id="GBRH01214158">
    <property type="protein sequence ID" value="JAD83737.1"/>
    <property type="molecule type" value="Transcribed_RNA"/>
</dbReference>
<reference evidence="2" key="1">
    <citation type="submission" date="2014-09" db="EMBL/GenBank/DDBJ databases">
        <authorList>
            <person name="Magalhaes I.L.F."/>
            <person name="Oliveira U."/>
            <person name="Santos F.R."/>
            <person name="Vidigal T.H.D.A."/>
            <person name="Brescovit A.D."/>
            <person name="Santos A.J."/>
        </authorList>
    </citation>
    <scope>NUCLEOTIDE SEQUENCE</scope>
    <source>
        <tissue evidence="2">Shoot tissue taken approximately 20 cm above the soil surface</tissue>
    </source>
</reference>
<feature type="region of interest" description="Disordered" evidence="1">
    <location>
        <begin position="23"/>
        <end position="48"/>
    </location>
</feature>
<reference evidence="2" key="2">
    <citation type="journal article" date="2015" name="Data Brief">
        <title>Shoot transcriptome of the giant reed, Arundo donax.</title>
        <authorList>
            <person name="Barrero R.A."/>
            <person name="Guerrero F.D."/>
            <person name="Moolhuijzen P."/>
            <person name="Goolsby J.A."/>
            <person name="Tidwell J."/>
            <person name="Bellgard S.E."/>
            <person name="Bellgard M.I."/>
        </authorList>
    </citation>
    <scope>NUCLEOTIDE SEQUENCE</scope>
    <source>
        <tissue evidence="2">Shoot tissue taken approximately 20 cm above the soil surface</tissue>
    </source>
</reference>